<protein>
    <recommendedName>
        <fullName evidence="1">Transposase DDE domain-containing protein</fullName>
    </recommendedName>
</protein>
<dbReference type="EMBL" id="LOEE01000010">
    <property type="protein sequence ID" value="KXG77764.1"/>
    <property type="molecule type" value="Genomic_DNA"/>
</dbReference>
<dbReference type="SUPFAM" id="SSF53098">
    <property type="entry name" value="Ribonuclease H-like"/>
    <property type="match status" value="1"/>
</dbReference>
<keyword evidence="3" id="KW-1185">Reference proteome</keyword>
<organism evidence="2 3">
    <name type="scientific">Thermotalea metallivorans</name>
    <dbReference type="NCBI Taxonomy" id="520762"/>
    <lineage>
        <taxon>Bacteria</taxon>
        <taxon>Bacillati</taxon>
        <taxon>Bacillota</taxon>
        <taxon>Clostridia</taxon>
        <taxon>Peptostreptococcales</taxon>
        <taxon>Thermotaleaceae</taxon>
        <taxon>Thermotalea</taxon>
    </lineage>
</organism>
<dbReference type="InterPro" id="IPR025668">
    <property type="entry name" value="Tnp_DDE_dom"/>
</dbReference>
<comment type="caution">
    <text evidence="2">The sequence shown here is derived from an EMBL/GenBank/DDBJ whole genome shotgun (WGS) entry which is preliminary data.</text>
</comment>
<accession>A0A140LB39</accession>
<dbReference type="Pfam" id="PF13701">
    <property type="entry name" value="DDE_Tnp_1_4"/>
    <property type="match status" value="1"/>
</dbReference>
<dbReference type="NCBIfam" id="NF033539">
    <property type="entry name" value="transpos_IS1380"/>
    <property type="match status" value="1"/>
</dbReference>
<dbReference type="InterPro" id="IPR012337">
    <property type="entry name" value="RNaseH-like_sf"/>
</dbReference>
<evidence type="ECO:0000313" key="2">
    <source>
        <dbReference type="EMBL" id="KXG77764.1"/>
    </source>
</evidence>
<proteinExistence type="predicted"/>
<evidence type="ECO:0000259" key="1">
    <source>
        <dbReference type="Pfam" id="PF13701"/>
    </source>
</evidence>
<dbReference type="PATRIC" id="fig|520762.4.peg.414"/>
<dbReference type="Proteomes" id="UP000070456">
    <property type="component" value="Unassembled WGS sequence"/>
</dbReference>
<dbReference type="STRING" id="520762.AN619_03660"/>
<sequence>MNEYQQMYPDITLYLRGDSGFATPDLFEQCETNGVSYAIRLKVNQNLYKLASHASDLLDELTSENKADYAVAYDEFFYQAASWDYPRRIVVKVEKPANQFTYQYVFIVTNMGLKPHEILGFYCNRGIMENFIKECKNGFDFSSTSSHDRIVNANRLQIHVLAYNLFNLFQRLVLPANMRKMQIDTIRLKLIKIASKVIRSARYITFKLCSSCPYQKEFYETFQNIRLMPMLA</sequence>
<reference evidence="2 3" key="1">
    <citation type="submission" date="2015-12" db="EMBL/GenBank/DDBJ databases">
        <title>Draft genome sequence of the thermoanaerobe Thermotalea metallivorans, an isolate from the runoff channel of the Great Artesian Basin, Australia.</title>
        <authorList>
            <person name="Patel B.K."/>
        </authorList>
    </citation>
    <scope>NUCLEOTIDE SEQUENCE [LARGE SCALE GENOMIC DNA]</scope>
    <source>
        <strain evidence="2 3">B2-1</strain>
    </source>
</reference>
<name>A0A140LB39_9FIRM</name>
<gene>
    <name evidence="2" type="ORF">AN619_03660</name>
</gene>
<feature type="domain" description="Transposase DDE" evidence="1">
    <location>
        <begin position="2"/>
        <end position="228"/>
    </location>
</feature>
<dbReference type="AlphaFoldDB" id="A0A140LB39"/>
<dbReference type="InterPro" id="IPR047960">
    <property type="entry name" value="Transpos_IS1380"/>
</dbReference>
<evidence type="ECO:0000313" key="3">
    <source>
        <dbReference type="Proteomes" id="UP000070456"/>
    </source>
</evidence>